<dbReference type="Gene3D" id="1.10.760.10">
    <property type="entry name" value="Cytochrome c-like domain"/>
    <property type="match status" value="1"/>
</dbReference>
<evidence type="ECO:0000256" key="9">
    <source>
        <dbReference type="ARBA" id="ARBA00023078"/>
    </source>
</evidence>
<dbReference type="InterPro" id="IPR008168">
    <property type="entry name" value="Cyt_C_IC"/>
</dbReference>
<dbReference type="PANTHER" id="PTHR34688:SF2">
    <property type="entry name" value="CYTOCHROME C6, CHLOROPLASTIC"/>
    <property type="match status" value="1"/>
</dbReference>
<evidence type="ECO:0000256" key="4">
    <source>
        <dbReference type="ARBA" id="ARBA00022448"/>
    </source>
</evidence>
<comment type="similarity">
    <text evidence="3">Belongs to the cytochrome c family. PetJ subfamily.</text>
</comment>
<reference evidence="16" key="1">
    <citation type="journal article" date="2017" name="J. Phycol.">
        <title>Analysis of chloroplast genomes and a supermatrix inform reclassification of the Rhodomelaceae (Rhodophyta).</title>
        <authorList>
            <person name="Diaz-Tapia P."/>
            <person name="Maggs C.A."/>
            <person name="West J.A."/>
            <person name="Verbruggen H."/>
        </authorList>
    </citation>
    <scope>NUCLEOTIDE SEQUENCE</scope>
    <source>
        <strain evidence="16">HV1501</strain>
    </source>
</reference>
<dbReference type="GO" id="GO:0009055">
    <property type="term" value="F:electron transfer activity"/>
    <property type="evidence" value="ECO:0007669"/>
    <property type="project" value="InterPro"/>
</dbReference>
<keyword evidence="16" id="KW-0150">Chloroplast</keyword>
<evidence type="ECO:0000256" key="14">
    <source>
        <dbReference type="SAM" id="SignalP"/>
    </source>
</evidence>
<comment type="subcellular location">
    <subcellularLocation>
        <location evidence="2">Plastid</location>
        <location evidence="2">Chloroplast thylakoid lumen</location>
    </subcellularLocation>
</comment>
<name>A0A1Z1M1P9_9FLOR</name>
<dbReference type="InterPro" id="IPR036909">
    <property type="entry name" value="Cyt_c-like_dom_sf"/>
</dbReference>
<proteinExistence type="inferred from homology"/>
<geneLocation type="chloroplast" evidence="16"/>
<dbReference type="Pfam" id="PF13442">
    <property type="entry name" value="Cytochrome_CBB3"/>
    <property type="match status" value="1"/>
</dbReference>
<keyword evidence="16" id="KW-0934">Plastid</keyword>
<dbReference type="EMBL" id="MF101410">
    <property type="protein sequence ID" value="ARW59703.1"/>
    <property type="molecule type" value="Genomic_DNA"/>
</dbReference>
<comment type="function">
    <text evidence="1">Functions as an electron carrier between membrane-bound cytochrome b6-f and photosystem I in oxygenic photosynthesis.</text>
</comment>
<dbReference type="GeneID" id="33347932"/>
<dbReference type="PANTHER" id="PTHR34688">
    <property type="entry name" value="CYTOCHROME C6, CHLOROPLASTIC"/>
    <property type="match status" value="1"/>
</dbReference>
<evidence type="ECO:0000259" key="15">
    <source>
        <dbReference type="PROSITE" id="PS51007"/>
    </source>
</evidence>
<evidence type="ECO:0000256" key="13">
    <source>
        <dbReference type="PROSITE-ProRule" id="PRU00433"/>
    </source>
</evidence>
<keyword evidence="5 13" id="KW-0349">Heme</keyword>
<dbReference type="AlphaFoldDB" id="A0A1Z1M1P9"/>
<evidence type="ECO:0000256" key="8">
    <source>
        <dbReference type="ARBA" id="ARBA00023004"/>
    </source>
</evidence>
<evidence type="ECO:0000256" key="6">
    <source>
        <dbReference type="ARBA" id="ARBA00022723"/>
    </source>
</evidence>
<evidence type="ECO:0000313" key="16">
    <source>
        <dbReference type="EMBL" id="ARW59703.1"/>
    </source>
</evidence>
<accession>A0A1Z1M1P9</accession>
<keyword evidence="14" id="KW-0732">Signal</keyword>
<dbReference type="RefSeq" id="YP_009391559.1">
    <property type="nucleotide sequence ID" value="NC_035259.1"/>
</dbReference>
<dbReference type="PROSITE" id="PS51007">
    <property type="entry name" value="CYTC"/>
    <property type="match status" value="1"/>
</dbReference>
<evidence type="ECO:0000256" key="3">
    <source>
        <dbReference type="ARBA" id="ARBA00009650"/>
    </source>
</evidence>
<keyword evidence="7" id="KW-0249">Electron transport</keyword>
<dbReference type="PRINTS" id="PR00605">
    <property type="entry name" value="CYTCHROMECIC"/>
</dbReference>
<keyword evidence="8 13" id="KW-0408">Iron</keyword>
<dbReference type="InterPro" id="IPR009056">
    <property type="entry name" value="Cyt_c-like_dom"/>
</dbReference>
<dbReference type="GO" id="GO:0009543">
    <property type="term" value="C:chloroplast thylakoid lumen"/>
    <property type="evidence" value="ECO:0007669"/>
    <property type="project" value="UniProtKB-SubCell"/>
</dbReference>
<keyword evidence="6 13" id="KW-0479">Metal-binding</keyword>
<feature type="signal peptide" evidence="14">
    <location>
        <begin position="1"/>
        <end position="25"/>
    </location>
</feature>
<gene>
    <name evidence="16" type="primary">petJ</name>
</gene>
<evidence type="ECO:0000256" key="5">
    <source>
        <dbReference type="ARBA" id="ARBA00022617"/>
    </source>
</evidence>
<keyword evidence="9" id="KW-0793">Thylakoid</keyword>
<dbReference type="GO" id="GO:0020037">
    <property type="term" value="F:heme binding"/>
    <property type="evidence" value="ECO:0007669"/>
    <property type="project" value="InterPro"/>
</dbReference>
<evidence type="ECO:0000256" key="7">
    <source>
        <dbReference type="ARBA" id="ARBA00022982"/>
    </source>
</evidence>
<dbReference type="SUPFAM" id="SSF46626">
    <property type="entry name" value="Cytochrome c"/>
    <property type="match status" value="1"/>
</dbReference>
<evidence type="ECO:0000256" key="12">
    <source>
        <dbReference type="ARBA" id="ARBA00033211"/>
    </source>
</evidence>
<feature type="chain" id="PRO_5012848357" description="Cytochrome c-553" evidence="14">
    <location>
        <begin position="26"/>
        <end position="115"/>
    </location>
</feature>
<feature type="domain" description="Cytochrome c" evidence="15">
    <location>
        <begin position="30"/>
        <end position="110"/>
    </location>
</feature>
<organism evidence="16">
    <name type="scientific">Laurenciella marilzae</name>
    <dbReference type="NCBI Taxonomy" id="1413812"/>
    <lineage>
        <taxon>Eukaryota</taxon>
        <taxon>Rhodophyta</taxon>
        <taxon>Florideophyceae</taxon>
        <taxon>Rhodymeniophycidae</taxon>
        <taxon>Ceramiales</taxon>
        <taxon>Rhodomelaceae</taxon>
        <taxon>Laurencieae</taxon>
        <taxon>Laurenciella</taxon>
    </lineage>
</organism>
<evidence type="ECO:0000256" key="2">
    <source>
        <dbReference type="ARBA" id="ARBA00004456"/>
    </source>
</evidence>
<protein>
    <recommendedName>
        <fullName evidence="12">Cytochrome c-553</fullName>
    </recommendedName>
    <alternativeName>
        <fullName evidence="11">Cytochrome c553</fullName>
    </alternativeName>
    <alternativeName>
        <fullName evidence="10">Soluble cytochrome f</fullName>
    </alternativeName>
</protein>
<sequence>MIKFILSLLFSLLLVLFCGLQLVFGQDAAVNLEVGEQVFNAKCSGCHAGGNNVIVVDKTLKIGDLEKNSKDSVDAIITQVTYGNGNMPPFGDDLNEVEIQSVAKYVLNQAKTNSW</sequence>
<dbReference type="InterPro" id="IPR023655">
    <property type="entry name" value="Cyt_C6"/>
</dbReference>
<evidence type="ECO:0000256" key="1">
    <source>
        <dbReference type="ARBA" id="ARBA00002347"/>
    </source>
</evidence>
<dbReference type="GO" id="GO:0005506">
    <property type="term" value="F:iron ion binding"/>
    <property type="evidence" value="ECO:0007669"/>
    <property type="project" value="InterPro"/>
</dbReference>
<evidence type="ECO:0000256" key="10">
    <source>
        <dbReference type="ARBA" id="ARBA00030448"/>
    </source>
</evidence>
<keyword evidence="4" id="KW-0813">Transport</keyword>
<evidence type="ECO:0000256" key="11">
    <source>
        <dbReference type="ARBA" id="ARBA00031247"/>
    </source>
</evidence>